<dbReference type="KEGG" id="serj:SGUI_2528"/>
<dbReference type="GO" id="GO:0005507">
    <property type="term" value="F:copper ion binding"/>
    <property type="evidence" value="ECO:0007669"/>
    <property type="project" value="InterPro"/>
</dbReference>
<proteinExistence type="predicted"/>
<dbReference type="AlphaFoldDB" id="A0A1B1NER0"/>
<dbReference type="Proteomes" id="UP000092482">
    <property type="component" value="Chromosome"/>
</dbReference>
<evidence type="ECO:0000313" key="10">
    <source>
        <dbReference type="Proteomes" id="UP000092482"/>
    </source>
</evidence>
<keyword evidence="6" id="KW-1133">Transmembrane helix</keyword>
<dbReference type="InterPro" id="IPR014756">
    <property type="entry name" value="Ig_E-set"/>
</dbReference>
<keyword evidence="2" id="KW-0479">Metal-binding</keyword>
<protein>
    <submittedName>
        <fullName evidence="9">Copper resistance protein CopC</fullName>
    </submittedName>
</protein>
<keyword evidence="3 7" id="KW-0732">Signal</keyword>
<sequence length="214" mass="21908">MASLRTLPAAVLAAGLVLVPATAQAHDELTGSEPSDGATGEAPDDLTLTFSGNIAEVGAAVTVTSPDGSSVTDGEPQVDGTEVEQDLADDLTDGEYAVAWRVTSEDGHPISGEFGFTVEGAAAQTSEETSEEAQPEESSEAPQESEAEPAPTPEETQGAEEETTEEETTDDSGQTSEESVSTATGVPGWAWVVVGVAVAGLLGTLAWTWQRGRS</sequence>
<dbReference type="Pfam" id="PF04234">
    <property type="entry name" value="CopC"/>
    <property type="match status" value="1"/>
</dbReference>
<dbReference type="STRING" id="1758689.SGUI_2528"/>
<feature type="compositionally biased region" description="Low complexity" evidence="5">
    <location>
        <begin position="171"/>
        <end position="188"/>
    </location>
</feature>
<feature type="region of interest" description="Disordered" evidence="5">
    <location>
        <begin position="122"/>
        <end position="188"/>
    </location>
</feature>
<dbReference type="OrthoDB" id="5242236at2"/>
<gene>
    <name evidence="9" type="ORF">SGUI_2528</name>
</gene>
<evidence type="ECO:0000256" key="1">
    <source>
        <dbReference type="ARBA" id="ARBA00004196"/>
    </source>
</evidence>
<feature type="region of interest" description="Disordered" evidence="5">
    <location>
        <begin position="62"/>
        <end position="81"/>
    </location>
</feature>
<dbReference type="PANTHER" id="PTHR34820:SF4">
    <property type="entry name" value="INNER MEMBRANE PROTEIN YEBZ"/>
    <property type="match status" value="1"/>
</dbReference>
<feature type="chain" id="PRO_5008527882" evidence="7">
    <location>
        <begin position="26"/>
        <end position="214"/>
    </location>
</feature>
<evidence type="ECO:0000256" key="3">
    <source>
        <dbReference type="ARBA" id="ARBA00022729"/>
    </source>
</evidence>
<keyword evidence="4" id="KW-0186">Copper</keyword>
<feature type="domain" description="CopC" evidence="8">
    <location>
        <begin position="26"/>
        <end position="118"/>
    </location>
</feature>
<dbReference type="InterPro" id="IPR032694">
    <property type="entry name" value="CopC/D"/>
</dbReference>
<dbReference type="InterPro" id="IPR014755">
    <property type="entry name" value="Cu-Rt/internalin_Ig-like"/>
</dbReference>
<dbReference type="GO" id="GO:0042597">
    <property type="term" value="C:periplasmic space"/>
    <property type="evidence" value="ECO:0007669"/>
    <property type="project" value="InterPro"/>
</dbReference>
<dbReference type="GO" id="GO:0006825">
    <property type="term" value="P:copper ion transport"/>
    <property type="evidence" value="ECO:0007669"/>
    <property type="project" value="InterPro"/>
</dbReference>
<dbReference type="GO" id="GO:0005886">
    <property type="term" value="C:plasma membrane"/>
    <property type="evidence" value="ECO:0007669"/>
    <property type="project" value="TreeGrafter"/>
</dbReference>
<evidence type="ECO:0000256" key="2">
    <source>
        <dbReference type="ARBA" id="ARBA00022723"/>
    </source>
</evidence>
<evidence type="ECO:0000256" key="5">
    <source>
        <dbReference type="SAM" id="MobiDB-lite"/>
    </source>
</evidence>
<organism evidence="9 10">
    <name type="scientific">Serinicoccus hydrothermalis</name>
    <dbReference type="NCBI Taxonomy" id="1758689"/>
    <lineage>
        <taxon>Bacteria</taxon>
        <taxon>Bacillati</taxon>
        <taxon>Actinomycetota</taxon>
        <taxon>Actinomycetes</taxon>
        <taxon>Micrococcales</taxon>
        <taxon>Ornithinimicrobiaceae</taxon>
        <taxon>Serinicoccus</taxon>
    </lineage>
</organism>
<comment type="subcellular location">
    <subcellularLocation>
        <location evidence="1">Cell envelope</location>
    </subcellularLocation>
</comment>
<accession>A0A1B1NER0</accession>
<feature type="compositionally biased region" description="Acidic residues" evidence="5">
    <location>
        <begin position="157"/>
        <end position="170"/>
    </location>
</feature>
<evidence type="ECO:0000313" key="9">
    <source>
        <dbReference type="EMBL" id="ANS79924.1"/>
    </source>
</evidence>
<dbReference type="PANTHER" id="PTHR34820">
    <property type="entry name" value="INNER MEMBRANE PROTEIN YEBZ"/>
    <property type="match status" value="1"/>
</dbReference>
<dbReference type="RefSeq" id="WP_066640957.1">
    <property type="nucleotide sequence ID" value="NZ_CP014989.1"/>
</dbReference>
<dbReference type="InterPro" id="IPR007348">
    <property type="entry name" value="CopC_dom"/>
</dbReference>
<keyword evidence="6" id="KW-0472">Membrane</keyword>
<dbReference type="GO" id="GO:0046688">
    <property type="term" value="P:response to copper ion"/>
    <property type="evidence" value="ECO:0007669"/>
    <property type="project" value="InterPro"/>
</dbReference>
<dbReference type="EMBL" id="CP014989">
    <property type="protein sequence ID" value="ANS79924.1"/>
    <property type="molecule type" value="Genomic_DNA"/>
</dbReference>
<feature type="signal peptide" evidence="7">
    <location>
        <begin position="1"/>
        <end position="25"/>
    </location>
</feature>
<evidence type="ECO:0000259" key="8">
    <source>
        <dbReference type="Pfam" id="PF04234"/>
    </source>
</evidence>
<dbReference type="GO" id="GO:0030313">
    <property type="term" value="C:cell envelope"/>
    <property type="evidence" value="ECO:0007669"/>
    <property type="project" value="UniProtKB-SubCell"/>
</dbReference>
<feature type="compositionally biased region" description="Polar residues" evidence="5">
    <location>
        <begin position="62"/>
        <end position="72"/>
    </location>
</feature>
<evidence type="ECO:0000256" key="6">
    <source>
        <dbReference type="SAM" id="Phobius"/>
    </source>
</evidence>
<evidence type="ECO:0000256" key="7">
    <source>
        <dbReference type="SAM" id="SignalP"/>
    </source>
</evidence>
<evidence type="ECO:0000256" key="4">
    <source>
        <dbReference type="ARBA" id="ARBA00023008"/>
    </source>
</evidence>
<name>A0A1B1NER0_9MICO</name>
<reference evidence="9 10" key="1">
    <citation type="submission" date="2016-03" db="EMBL/GenBank/DDBJ databases">
        <title>Shallow-sea hydrothermal system.</title>
        <authorList>
            <person name="Tang K."/>
        </authorList>
    </citation>
    <scope>NUCLEOTIDE SEQUENCE [LARGE SCALE GENOMIC DNA]</scope>
    <source>
        <strain evidence="9 10">JLT9</strain>
    </source>
</reference>
<keyword evidence="10" id="KW-1185">Reference proteome</keyword>
<dbReference type="Gene3D" id="2.60.40.1220">
    <property type="match status" value="1"/>
</dbReference>
<feature type="transmembrane region" description="Helical" evidence="6">
    <location>
        <begin position="188"/>
        <end position="209"/>
    </location>
</feature>
<feature type="compositionally biased region" description="Acidic residues" evidence="5">
    <location>
        <begin position="128"/>
        <end position="147"/>
    </location>
</feature>
<feature type="region of interest" description="Disordered" evidence="5">
    <location>
        <begin position="27"/>
        <end position="46"/>
    </location>
</feature>
<dbReference type="SUPFAM" id="SSF81296">
    <property type="entry name" value="E set domains"/>
    <property type="match status" value="1"/>
</dbReference>
<keyword evidence="6" id="KW-0812">Transmembrane</keyword>